<reference evidence="1 2" key="1">
    <citation type="journal article" date="2023" name="Antonie Van Leeuwenhoek">
        <title>Mesoterricola silvestris gen. nov., sp. nov., Mesoterricola sediminis sp. nov., Geothrix oryzae sp. nov., Geothrix edaphica sp. nov., Geothrix rubra sp. nov., and Geothrix limicola sp. nov., six novel members of Acidobacteriota isolated from soils.</title>
        <authorList>
            <person name="Itoh H."/>
            <person name="Sugisawa Y."/>
            <person name="Mise K."/>
            <person name="Xu Z."/>
            <person name="Kuniyasu M."/>
            <person name="Ushijima N."/>
            <person name="Kawano K."/>
            <person name="Kobayashi E."/>
            <person name="Shiratori Y."/>
            <person name="Masuda Y."/>
            <person name="Senoo K."/>
        </authorList>
    </citation>
    <scope>NUCLEOTIDE SEQUENCE [LARGE SCALE GENOMIC DNA]</scope>
    <source>
        <strain evidence="1 2">Red804</strain>
    </source>
</reference>
<sequence>MPEDDPLTSRIIGCAYRVANELGPGFLEKVYENALVHELRKAGFNLSQQHSIVVHYDGVKVGEYVADLLIEDQVLVELKACRDLDDVHLAQCLNYLKATGLKICLLMNFDKPRIQIRRLMLDRSDSRAVENMEPVMNGDGQ</sequence>
<dbReference type="NCBIfam" id="TIGR04256">
    <property type="entry name" value="GxxExxY"/>
    <property type="match status" value="1"/>
</dbReference>
<protein>
    <recommendedName>
        <fullName evidence="3">GxxExxY protein</fullName>
    </recommendedName>
</protein>
<dbReference type="Pfam" id="PF13366">
    <property type="entry name" value="PDDEXK_3"/>
    <property type="match status" value="1"/>
</dbReference>
<accession>A0ABQ5QGM5</accession>
<dbReference type="InterPro" id="IPR026350">
    <property type="entry name" value="GxxExxY"/>
</dbReference>
<evidence type="ECO:0008006" key="3">
    <source>
        <dbReference type="Google" id="ProtNLM"/>
    </source>
</evidence>
<organism evidence="1 2">
    <name type="scientific">Geothrix limicola</name>
    <dbReference type="NCBI Taxonomy" id="2927978"/>
    <lineage>
        <taxon>Bacteria</taxon>
        <taxon>Pseudomonadati</taxon>
        <taxon>Acidobacteriota</taxon>
        <taxon>Holophagae</taxon>
        <taxon>Holophagales</taxon>
        <taxon>Holophagaceae</taxon>
        <taxon>Geothrix</taxon>
    </lineage>
</organism>
<dbReference type="RefSeq" id="WP_285575256.1">
    <property type="nucleotide sequence ID" value="NZ_BSDE01000004.1"/>
</dbReference>
<proteinExistence type="predicted"/>
<dbReference type="EMBL" id="BSDE01000004">
    <property type="protein sequence ID" value="GLH73729.1"/>
    <property type="molecule type" value="Genomic_DNA"/>
</dbReference>
<gene>
    <name evidence="1" type="ORF">GETHLI_22310</name>
</gene>
<dbReference type="Proteomes" id="UP001165069">
    <property type="component" value="Unassembled WGS sequence"/>
</dbReference>
<evidence type="ECO:0000313" key="2">
    <source>
        <dbReference type="Proteomes" id="UP001165069"/>
    </source>
</evidence>
<comment type="caution">
    <text evidence="1">The sequence shown here is derived from an EMBL/GenBank/DDBJ whole genome shotgun (WGS) entry which is preliminary data.</text>
</comment>
<evidence type="ECO:0000313" key="1">
    <source>
        <dbReference type="EMBL" id="GLH73729.1"/>
    </source>
</evidence>
<keyword evidence="2" id="KW-1185">Reference proteome</keyword>
<name>A0ABQ5QGM5_9BACT</name>